<dbReference type="Proteomes" id="UP000472755">
    <property type="component" value="Unassembled WGS sequence"/>
</dbReference>
<comment type="caution">
    <text evidence="1">The sequence shown here is derived from an EMBL/GenBank/DDBJ whole genome shotgun (WGS) entry which is preliminary data.</text>
</comment>
<proteinExistence type="predicted"/>
<sequence length="93" mass="10094">MEKYPITKLHGHDLQILEYTDGTARLTLDGLLVTDPALCEAIGIPEATFDLFFRQYANGKGEPVVFGNPAQAAICVICLAGYINAQERGKKPA</sequence>
<dbReference type="EMBL" id="WMZU01000007">
    <property type="protein sequence ID" value="MTS26809.1"/>
    <property type="molecule type" value="Genomic_DNA"/>
</dbReference>
<gene>
    <name evidence="1" type="ORF">GMD59_05850</name>
</gene>
<organism evidence="1 2">
    <name type="scientific">Ruthenibacterium lactatiformans</name>
    <dbReference type="NCBI Taxonomy" id="1550024"/>
    <lineage>
        <taxon>Bacteria</taxon>
        <taxon>Bacillati</taxon>
        <taxon>Bacillota</taxon>
        <taxon>Clostridia</taxon>
        <taxon>Eubacteriales</taxon>
        <taxon>Oscillospiraceae</taxon>
        <taxon>Ruthenibacterium</taxon>
    </lineage>
</organism>
<reference evidence="1 2" key="1">
    <citation type="journal article" date="2019" name="Nat. Med.">
        <title>A library of human gut bacterial isolates paired with longitudinal multiomics data enables mechanistic microbiome research.</title>
        <authorList>
            <person name="Poyet M."/>
            <person name="Groussin M."/>
            <person name="Gibbons S.M."/>
            <person name="Avila-Pacheco J."/>
            <person name="Jiang X."/>
            <person name="Kearney S.M."/>
            <person name="Perrotta A.R."/>
            <person name="Berdy B."/>
            <person name="Zhao S."/>
            <person name="Lieberman T.D."/>
            <person name="Swanson P.K."/>
            <person name="Smith M."/>
            <person name="Roesemann S."/>
            <person name="Alexander J.E."/>
            <person name="Rich S.A."/>
            <person name="Livny J."/>
            <person name="Vlamakis H."/>
            <person name="Clish C."/>
            <person name="Bullock K."/>
            <person name="Deik A."/>
            <person name="Scott J."/>
            <person name="Pierce K.A."/>
            <person name="Xavier R.J."/>
            <person name="Alm E.J."/>
        </authorList>
    </citation>
    <scope>NUCLEOTIDE SEQUENCE [LARGE SCALE GENOMIC DNA]</scope>
    <source>
        <strain evidence="1 2">BIOML-A4</strain>
    </source>
</reference>
<evidence type="ECO:0000313" key="2">
    <source>
        <dbReference type="Proteomes" id="UP000472755"/>
    </source>
</evidence>
<dbReference type="RefSeq" id="WP_055080673.1">
    <property type="nucleotide sequence ID" value="NZ_CBCSVS010000043.1"/>
</dbReference>
<accession>A0A6L6LRB1</accession>
<name>A0A6L6LRB1_9FIRM</name>
<protein>
    <submittedName>
        <fullName evidence="1">Uncharacterized protein</fullName>
    </submittedName>
</protein>
<evidence type="ECO:0000313" key="1">
    <source>
        <dbReference type="EMBL" id="MTS26809.1"/>
    </source>
</evidence>
<dbReference type="AlphaFoldDB" id="A0A6L6LRB1"/>